<evidence type="ECO:0000256" key="8">
    <source>
        <dbReference type="HAMAP-Rule" id="MF_00009"/>
    </source>
</evidence>
<evidence type="ECO:0000313" key="10">
    <source>
        <dbReference type="Proteomes" id="UP000185766"/>
    </source>
</evidence>
<dbReference type="GO" id="GO:0004521">
    <property type="term" value="F:RNA endonuclease activity"/>
    <property type="evidence" value="ECO:0007669"/>
    <property type="project" value="UniProtKB-UniRule"/>
</dbReference>
<feature type="binding site" evidence="8">
    <location>
        <position position="115"/>
    </location>
    <ligand>
        <name>Zn(2+)</name>
        <dbReference type="ChEBI" id="CHEBI:29105"/>
        <note>catalytic</note>
    </ligand>
</feature>
<organism evidence="9 10">
    <name type="scientific">Atopomonas hussainii</name>
    <dbReference type="NCBI Taxonomy" id="1429083"/>
    <lineage>
        <taxon>Bacteria</taxon>
        <taxon>Pseudomonadati</taxon>
        <taxon>Pseudomonadota</taxon>
        <taxon>Gammaproteobacteria</taxon>
        <taxon>Pseudomonadales</taxon>
        <taxon>Pseudomonadaceae</taxon>
        <taxon>Atopomonas</taxon>
    </lineage>
</organism>
<accession>A0A1H7LPL9</accession>
<dbReference type="NCBIfam" id="TIGR00043">
    <property type="entry name" value="rRNA maturation RNase YbeY"/>
    <property type="match status" value="1"/>
</dbReference>
<keyword evidence="5 8" id="KW-0255">Endonuclease</keyword>
<protein>
    <recommendedName>
        <fullName evidence="8">Endoribonuclease YbeY</fullName>
        <ecNumber evidence="8">3.1.-.-</ecNumber>
    </recommendedName>
</protein>
<dbReference type="PROSITE" id="PS01306">
    <property type="entry name" value="UPF0054"/>
    <property type="match status" value="1"/>
</dbReference>
<dbReference type="HAMAP" id="MF_00009">
    <property type="entry name" value="Endoribonucl_YbeY"/>
    <property type="match status" value="1"/>
</dbReference>
<proteinExistence type="inferred from homology"/>
<dbReference type="GO" id="GO:0008270">
    <property type="term" value="F:zinc ion binding"/>
    <property type="evidence" value="ECO:0007669"/>
    <property type="project" value="UniProtKB-UniRule"/>
</dbReference>
<dbReference type="AlphaFoldDB" id="A0A1H7LPL9"/>
<evidence type="ECO:0000256" key="5">
    <source>
        <dbReference type="ARBA" id="ARBA00022759"/>
    </source>
</evidence>
<evidence type="ECO:0000256" key="3">
    <source>
        <dbReference type="ARBA" id="ARBA00022722"/>
    </source>
</evidence>
<evidence type="ECO:0000256" key="7">
    <source>
        <dbReference type="ARBA" id="ARBA00022833"/>
    </source>
</evidence>
<dbReference type="RefSeq" id="WP_074867165.1">
    <property type="nucleotide sequence ID" value="NZ_FOAS01000007.1"/>
</dbReference>
<keyword evidence="7 8" id="KW-0862">Zinc</keyword>
<comment type="subcellular location">
    <subcellularLocation>
        <location evidence="8">Cytoplasm</location>
    </subcellularLocation>
</comment>
<dbReference type="GO" id="GO:0005737">
    <property type="term" value="C:cytoplasm"/>
    <property type="evidence" value="ECO:0007669"/>
    <property type="project" value="UniProtKB-SubCell"/>
</dbReference>
<reference evidence="9 10" key="1">
    <citation type="submission" date="2016-10" db="EMBL/GenBank/DDBJ databases">
        <authorList>
            <person name="de Groot N.N."/>
        </authorList>
    </citation>
    <scope>NUCLEOTIDE SEQUENCE [LARGE SCALE GENOMIC DNA]</scope>
    <source>
        <strain evidence="9 10">JCM 19513</strain>
    </source>
</reference>
<dbReference type="GO" id="GO:0006364">
    <property type="term" value="P:rRNA processing"/>
    <property type="evidence" value="ECO:0007669"/>
    <property type="project" value="UniProtKB-UniRule"/>
</dbReference>
<gene>
    <name evidence="8" type="primary">ybeY</name>
    <name evidence="9" type="ORF">SAMN05216214_10785</name>
</gene>
<dbReference type="InterPro" id="IPR002036">
    <property type="entry name" value="YbeY"/>
</dbReference>
<dbReference type="SUPFAM" id="SSF55486">
    <property type="entry name" value="Metalloproteases ('zincins'), catalytic domain"/>
    <property type="match status" value="1"/>
</dbReference>
<feature type="binding site" evidence="8">
    <location>
        <position position="111"/>
    </location>
    <ligand>
        <name>Zn(2+)</name>
        <dbReference type="ChEBI" id="CHEBI:29105"/>
        <note>catalytic</note>
    </ligand>
</feature>
<dbReference type="Gene3D" id="3.40.390.30">
    <property type="entry name" value="Metalloproteases ('zincins'), catalytic domain"/>
    <property type="match status" value="1"/>
</dbReference>
<keyword evidence="6 8" id="KW-0378">Hydrolase</keyword>
<evidence type="ECO:0000313" key="9">
    <source>
        <dbReference type="EMBL" id="SEL00881.1"/>
    </source>
</evidence>
<dbReference type="InterPro" id="IPR023091">
    <property type="entry name" value="MetalPrtase_cat_dom_sf_prd"/>
</dbReference>
<evidence type="ECO:0000256" key="6">
    <source>
        <dbReference type="ARBA" id="ARBA00022801"/>
    </source>
</evidence>
<dbReference type="Pfam" id="PF02130">
    <property type="entry name" value="YbeY"/>
    <property type="match status" value="1"/>
</dbReference>
<keyword evidence="2 8" id="KW-0690">Ribosome biogenesis</keyword>
<dbReference type="PANTHER" id="PTHR46986:SF1">
    <property type="entry name" value="ENDORIBONUCLEASE YBEY, CHLOROPLASTIC"/>
    <property type="match status" value="1"/>
</dbReference>
<dbReference type="Proteomes" id="UP000185766">
    <property type="component" value="Unassembled WGS sequence"/>
</dbReference>
<feature type="binding site" evidence="8">
    <location>
        <position position="121"/>
    </location>
    <ligand>
        <name>Zn(2+)</name>
        <dbReference type="ChEBI" id="CHEBI:29105"/>
        <note>catalytic</note>
    </ligand>
</feature>
<dbReference type="STRING" id="1429083.GCA_001885685_00501"/>
<name>A0A1H7LPL9_9GAMM</name>
<comment type="function">
    <text evidence="8">Single strand-specific metallo-endoribonuclease involved in late-stage 70S ribosome quality control and in maturation of the 3' terminus of the 16S rRNA.</text>
</comment>
<evidence type="ECO:0000256" key="1">
    <source>
        <dbReference type="ARBA" id="ARBA00010875"/>
    </source>
</evidence>
<evidence type="ECO:0000256" key="4">
    <source>
        <dbReference type="ARBA" id="ARBA00022723"/>
    </source>
</evidence>
<comment type="cofactor">
    <cofactor evidence="8">
        <name>Zn(2+)</name>
        <dbReference type="ChEBI" id="CHEBI:29105"/>
    </cofactor>
    <text evidence="8">Binds 1 zinc ion.</text>
</comment>
<keyword evidence="8" id="KW-0698">rRNA processing</keyword>
<sequence length="151" mass="16874">MSVQVDIEIASDCSGIPSEAQFEQWCAIALRERETSELAIRIVDEAEGRELNNTYRHKDYATNVLSFPADLPPELGLPLIGDLAICAPVVLREAGEHNKGVEAHWAHMVIHGCLHLQGYDHIEDSDADVMEALERKLLAELGYPDPYHEEE</sequence>
<keyword evidence="10" id="KW-1185">Reference proteome</keyword>
<keyword evidence="3 8" id="KW-0540">Nuclease</keyword>
<keyword evidence="4 8" id="KW-0479">Metal-binding</keyword>
<dbReference type="EC" id="3.1.-.-" evidence="8"/>
<keyword evidence="8" id="KW-0963">Cytoplasm</keyword>
<dbReference type="PANTHER" id="PTHR46986">
    <property type="entry name" value="ENDORIBONUCLEASE YBEY, CHLOROPLASTIC"/>
    <property type="match status" value="1"/>
</dbReference>
<dbReference type="EMBL" id="FOAS01000007">
    <property type="protein sequence ID" value="SEL00881.1"/>
    <property type="molecule type" value="Genomic_DNA"/>
</dbReference>
<comment type="similarity">
    <text evidence="1 8">Belongs to the endoribonuclease YbeY family.</text>
</comment>
<dbReference type="InterPro" id="IPR020549">
    <property type="entry name" value="YbeY_CS"/>
</dbReference>
<evidence type="ECO:0000256" key="2">
    <source>
        <dbReference type="ARBA" id="ARBA00022517"/>
    </source>
</evidence>
<dbReference type="GO" id="GO:0004222">
    <property type="term" value="F:metalloendopeptidase activity"/>
    <property type="evidence" value="ECO:0007669"/>
    <property type="project" value="InterPro"/>
</dbReference>